<dbReference type="InterPro" id="IPR050600">
    <property type="entry name" value="SETD3_SETD6_MTase"/>
</dbReference>
<dbReference type="GeneID" id="25280636"/>
<sequence length="707" mass="79711">MESDDTKLTQDVAGTRADSTSPPLCMKTEDSSQNDIFARHHRLVGWVLTNNGYFHPDAQIAFSSRKGFHALVANGKTISSGTRIAACPMPLTISILNALDVKPFSCHGTHFPKPFLVDQASKAESLQSFFLMEQLVLGDKSWWAPYISSLPTVEDVNELQFSEDSDLAWLEGTNLKGGYESQLNKWQQMYQHGLELLKRYQWPHAHDETYTWEAFRWAATIFGSRSFTSQVLDDTLPADQARLGHRNKKDGPYDLVKLFTDRFGVLLPLLDILNHKPGVQVEWLARFSFVGLQVLQPYESGQELCNNYGPKDNEGLLLSYGFTFQDNPFDHLVISIKALPGSPLAEVRRWKKDLRSDPDYRCFIFDYRHPTTRAAAAIETSVFSFDLLDSISVLCANEREQGIMQSHQQTIMSRFLPFNGTPCFQDGRLILATISQLLVECTARVARLKSTNPTHAELKISNMKQKHAKTYRDSQLHIVETATAVCTFVLKSAVRESKASGILEEMQHDLPPAIAQNLQALVGYYATRLTRPSELLTFEGILDMLPKGLSSAVLRCTSELEANLSTQNSQPPPDKATIDKTRFAIVLSALYSELDQGVQLPHRAKSWLDQLSQWYPLDADSWAYVPSLEDEPPPALMSLLAARVSMSPKISTDSSTKQWLRPDRVCWGWNVMEEQVVRVPTRVLQPCGEPVTLEDGPVTIMLYWQQY</sequence>
<evidence type="ECO:0008006" key="4">
    <source>
        <dbReference type="Google" id="ProtNLM"/>
    </source>
</evidence>
<accession>A0A072PEX3</accession>
<evidence type="ECO:0000256" key="1">
    <source>
        <dbReference type="SAM" id="MobiDB-lite"/>
    </source>
</evidence>
<dbReference type="EMBL" id="AMGV01000004">
    <property type="protein sequence ID" value="KEF57793.1"/>
    <property type="molecule type" value="Genomic_DNA"/>
</dbReference>
<evidence type="ECO:0000313" key="2">
    <source>
        <dbReference type="EMBL" id="KEF57793.1"/>
    </source>
</evidence>
<dbReference type="InterPro" id="IPR046341">
    <property type="entry name" value="SET_dom_sf"/>
</dbReference>
<dbReference type="OrthoDB" id="42889at2759"/>
<keyword evidence="3" id="KW-1185">Reference proteome</keyword>
<dbReference type="Gene3D" id="3.90.1410.10">
    <property type="entry name" value="set domain protein methyltransferase, domain 1"/>
    <property type="match status" value="1"/>
</dbReference>
<dbReference type="RefSeq" id="XP_013260383.1">
    <property type="nucleotide sequence ID" value="XM_013404929.1"/>
</dbReference>
<gene>
    <name evidence="2" type="ORF">A1O9_05713</name>
</gene>
<dbReference type="PANTHER" id="PTHR13271">
    <property type="entry name" value="UNCHARACTERIZED PUTATIVE METHYLTRANSFERASE"/>
    <property type="match status" value="1"/>
</dbReference>
<dbReference type="STRING" id="1182545.A0A072PEX3"/>
<feature type="region of interest" description="Disordered" evidence="1">
    <location>
        <begin position="1"/>
        <end position="25"/>
    </location>
</feature>
<dbReference type="HOGENOM" id="CLU_393276_0_0_1"/>
<reference evidence="2 3" key="1">
    <citation type="submission" date="2013-03" db="EMBL/GenBank/DDBJ databases">
        <title>The Genome Sequence of Exophiala aquamarina CBS 119918.</title>
        <authorList>
            <consortium name="The Broad Institute Genomics Platform"/>
            <person name="Cuomo C."/>
            <person name="de Hoog S."/>
            <person name="Gorbushina A."/>
            <person name="Walker B."/>
            <person name="Young S.K."/>
            <person name="Zeng Q."/>
            <person name="Gargeya S."/>
            <person name="Fitzgerald M."/>
            <person name="Haas B."/>
            <person name="Abouelleil A."/>
            <person name="Allen A.W."/>
            <person name="Alvarado L."/>
            <person name="Arachchi H.M."/>
            <person name="Berlin A.M."/>
            <person name="Chapman S.B."/>
            <person name="Gainer-Dewar J."/>
            <person name="Goldberg J."/>
            <person name="Griggs A."/>
            <person name="Gujja S."/>
            <person name="Hansen M."/>
            <person name="Howarth C."/>
            <person name="Imamovic A."/>
            <person name="Ireland A."/>
            <person name="Larimer J."/>
            <person name="McCowan C."/>
            <person name="Murphy C."/>
            <person name="Pearson M."/>
            <person name="Poon T.W."/>
            <person name="Priest M."/>
            <person name="Roberts A."/>
            <person name="Saif S."/>
            <person name="Shea T."/>
            <person name="Sisk P."/>
            <person name="Sykes S."/>
            <person name="Wortman J."/>
            <person name="Nusbaum C."/>
            <person name="Birren B."/>
        </authorList>
    </citation>
    <scope>NUCLEOTIDE SEQUENCE [LARGE SCALE GENOMIC DNA]</scope>
    <source>
        <strain evidence="2 3">CBS 119918</strain>
    </source>
</reference>
<protein>
    <recommendedName>
        <fullName evidence="4">SET domain-containing protein</fullName>
    </recommendedName>
</protein>
<organism evidence="2 3">
    <name type="scientific">Exophiala aquamarina CBS 119918</name>
    <dbReference type="NCBI Taxonomy" id="1182545"/>
    <lineage>
        <taxon>Eukaryota</taxon>
        <taxon>Fungi</taxon>
        <taxon>Dikarya</taxon>
        <taxon>Ascomycota</taxon>
        <taxon>Pezizomycotina</taxon>
        <taxon>Eurotiomycetes</taxon>
        <taxon>Chaetothyriomycetidae</taxon>
        <taxon>Chaetothyriales</taxon>
        <taxon>Herpotrichiellaceae</taxon>
        <taxon>Exophiala</taxon>
    </lineage>
</organism>
<proteinExistence type="predicted"/>
<dbReference type="Proteomes" id="UP000027920">
    <property type="component" value="Unassembled WGS sequence"/>
</dbReference>
<evidence type="ECO:0000313" key="3">
    <source>
        <dbReference type="Proteomes" id="UP000027920"/>
    </source>
</evidence>
<dbReference type="PANTHER" id="PTHR13271:SF135">
    <property type="entry name" value="SET DOMAIN PROTEIN (AFU_ORTHOLOGUE AFUA_4G11040)"/>
    <property type="match status" value="1"/>
</dbReference>
<dbReference type="GO" id="GO:0016279">
    <property type="term" value="F:protein-lysine N-methyltransferase activity"/>
    <property type="evidence" value="ECO:0007669"/>
    <property type="project" value="TreeGrafter"/>
</dbReference>
<name>A0A072PEX3_9EURO</name>
<comment type="caution">
    <text evidence="2">The sequence shown here is derived from an EMBL/GenBank/DDBJ whole genome shotgun (WGS) entry which is preliminary data.</text>
</comment>
<dbReference type="VEuPathDB" id="FungiDB:A1O9_05713"/>
<dbReference type="AlphaFoldDB" id="A0A072PEX3"/>
<dbReference type="SUPFAM" id="SSF82199">
    <property type="entry name" value="SET domain"/>
    <property type="match status" value="1"/>
</dbReference>